<reference evidence="1" key="1">
    <citation type="submission" date="2018-11" db="EMBL/GenBank/DDBJ databases">
        <authorList>
            <consortium name="Pathogen Informatics"/>
        </authorList>
    </citation>
    <scope>NUCLEOTIDE SEQUENCE</scope>
</reference>
<comment type="caution">
    <text evidence="1">The sequence shown here is derived from an EMBL/GenBank/DDBJ whole genome shotgun (WGS) entry which is preliminary data.</text>
</comment>
<keyword evidence="2" id="KW-1185">Reference proteome</keyword>
<dbReference type="Proteomes" id="UP000784294">
    <property type="component" value="Unassembled WGS sequence"/>
</dbReference>
<dbReference type="AlphaFoldDB" id="A0A3S5A4S6"/>
<name>A0A3S5A4S6_9PLAT</name>
<organism evidence="1 2">
    <name type="scientific">Protopolystoma xenopodis</name>
    <dbReference type="NCBI Taxonomy" id="117903"/>
    <lineage>
        <taxon>Eukaryota</taxon>
        <taxon>Metazoa</taxon>
        <taxon>Spiralia</taxon>
        <taxon>Lophotrochozoa</taxon>
        <taxon>Platyhelminthes</taxon>
        <taxon>Monogenea</taxon>
        <taxon>Polyopisthocotylea</taxon>
        <taxon>Polystomatidea</taxon>
        <taxon>Polystomatidae</taxon>
        <taxon>Protopolystoma</taxon>
    </lineage>
</organism>
<evidence type="ECO:0000313" key="2">
    <source>
        <dbReference type="Proteomes" id="UP000784294"/>
    </source>
</evidence>
<sequence length="132" mass="15055">MMPKGINRKSQTTIRQEESAILTQHKSKKWKFTLFRQFNKAGDAPRLVEVEFLHSNQTLQQCIVVMASGNHFPQAKLLNGNCVLAGRPVCLLSPIRLVRVPQWLLMRLSNAVRLSLQYASLDRGQIRVHFGC</sequence>
<proteinExistence type="predicted"/>
<gene>
    <name evidence="1" type="ORF">PXEA_LOCUS13262</name>
</gene>
<evidence type="ECO:0000313" key="1">
    <source>
        <dbReference type="EMBL" id="VEL19822.1"/>
    </source>
</evidence>
<protein>
    <submittedName>
        <fullName evidence="1">Uncharacterized protein</fullName>
    </submittedName>
</protein>
<accession>A0A3S5A4S6</accession>
<dbReference type="EMBL" id="CAAALY010043423">
    <property type="protein sequence ID" value="VEL19822.1"/>
    <property type="molecule type" value="Genomic_DNA"/>
</dbReference>